<dbReference type="RefSeq" id="WP_015236701.1">
    <property type="nucleotide sequence ID" value="NC_019793.1"/>
</dbReference>
<dbReference type="OrthoDB" id="3171511at2"/>
<name>L0A4N3_DEIPD</name>
<organism evidence="2 3">
    <name type="scientific">Deinococcus peraridilitoris (strain DSM 19664 / LMG 22246 / CIP 109416 / KR-200)</name>
    <dbReference type="NCBI Taxonomy" id="937777"/>
    <lineage>
        <taxon>Bacteria</taxon>
        <taxon>Thermotogati</taxon>
        <taxon>Deinococcota</taxon>
        <taxon>Deinococci</taxon>
        <taxon>Deinococcales</taxon>
        <taxon>Deinococcaceae</taxon>
        <taxon>Deinococcus</taxon>
    </lineage>
</organism>
<dbReference type="GO" id="GO:0016740">
    <property type="term" value="F:transferase activity"/>
    <property type="evidence" value="ECO:0007669"/>
    <property type="project" value="UniProtKB-KW"/>
</dbReference>
<dbReference type="InterPro" id="IPR011009">
    <property type="entry name" value="Kinase-like_dom_sf"/>
</dbReference>
<proteinExistence type="predicted"/>
<dbReference type="Proteomes" id="UP000010467">
    <property type="component" value="Chromosome"/>
</dbReference>
<feature type="domain" description="Aminoglycoside phosphotransferase" evidence="1">
    <location>
        <begin position="32"/>
        <end position="123"/>
    </location>
</feature>
<dbReference type="HOGENOM" id="CLU_2000164_0_0_0"/>
<reference evidence="3" key="1">
    <citation type="submission" date="2012-03" db="EMBL/GenBank/DDBJ databases">
        <title>Complete sequence of chromosome of Deinococcus peraridilitoris DSM 19664.</title>
        <authorList>
            <person name="Lucas S."/>
            <person name="Copeland A."/>
            <person name="Lapidus A."/>
            <person name="Glavina del Rio T."/>
            <person name="Dalin E."/>
            <person name="Tice H."/>
            <person name="Bruce D."/>
            <person name="Goodwin L."/>
            <person name="Pitluck S."/>
            <person name="Peters L."/>
            <person name="Mikhailova N."/>
            <person name="Lu M."/>
            <person name="Kyrpides N."/>
            <person name="Mavromatis K."/>
            <person name="Ivanova N."/>
            <person name="Brettin T."/>
            <person name="Detter J.C."/>
            <person name="Han C."/>
            <person name="Larimer F."/>
            <person name="Land M."/>
            <person name="Hauser L."/>
            <person name="Markowitz V."/>
            <person name="Cheng J.-F."/>
            <person name="Hugenholtz P."/>
            <person name="Woyke T."/>
            <person name="Wu D."/>
            <person name="Pukall R."/>
            <person name="Steenblock K."/>
            <person name="Brambilla E."/>
            <person name="Klenk H.-P."/>
            <person name="Eisen J.A."/>
        </authorList>
    </citation>
    <scope>NUCLEOTIDE SEQUENCE [LARGE SCALE GENOMIC DNA]</scope>
    <source>
        <strain evidence="3">DSM 19664 / LMG 22246 / CIP 109416 / KR-200</strain>
    </source>
</reference>
<accession>L0A4N3</accession>
<gene>
    <name evidence="2" type="ordered locus">Deipe_2943</name>
</gene>
<protein>
    <submittedName>
        <fullName evidence="2">Phosphotransferase family protein</fullName>
    </submittedName>
</protein>
<keyword evidence="2" id="KW-0808">Transferase</keyword>
<evidence type="ECO:0000313" key="2">
    <source>
        <dbReference type="EMBL" id="AFZ68399.1"/>
    </source>
</evidence>
<evidence type="ECO:0000259" key="1">
    <source>
        <dbReference type="Pfam" id="PF01636"/>
    </source>
</evidence>
<dbReference type="AlphaFoldDB" id="L0A4N3"/>
<dbReference type="KEGG" id="dpd:Deipe_2943"/>
<keyword evidence="3" id="KW-1185">Reference proteome</keyword>
<dbReference type="InterPro" id="IPR002575">
    <property type="entry name" value="Aminoglycoside_PTrfase"/>
</dbReference>
<dbReference type="SUPFAM" id="SSF56112">
    <property type="entry name" value="Protein kinase-like (PK-like)"/>
    <property type="match status" value="1"/>
</dbReference>
<dbReference type="Pfam" id="PF01636">
    <property type="entry name" value="APH"/>
    <property type="match status" value="1"/>
</dbReference>
<dbReference type="EMBL" id="CP003382">
    <property type="protein sequence ID" value="AFZ68399.1"/>
    <property type="molecule type" value="Genomic_DNA"/>
</dbReference>
<evidence type="ECO:0000313" key="3">
    <source>
        <dbReference type="Proteomes" id="UP000010467"/>
    </source>
</evidence>
<sequence>MLPDDLSAVARRALGGFQVMADHSWPHGESWVWELRSADGRFFLKQQRRTEVYLREKHALQRWATALGSRGPELLACADDERALLMSALPGTRAEGVNLSVSEQRELHRQAGELLARLMQARPK</sequence>
<dbReference type="PATRIC" id="fig|937777.3.peg.2962"/>